<dbReference type="Proteomes" id="UP001221328">
    <property type="component" value="Unassembled WGS sequence"/>
</dbReference>
<keyword evidence="3" id="KW-1185">Reference proteome</keyword>
<dbReference type="RefSeq" id="WP_272174444.1">
    <property type="nucleotide sequence ID" value="NZ_JAQOSK010000002.1"/>
</dbReference>
<proteinExistence type="predicted"/>
<keyword evidence="1" id="KW-1133">Transmembrane helix</keyword>
<evidence type="ECO:0000313" key="2">
    <source>
        <dbReference type="EMBL" id="MDC2954124.1"/>
    </source>
</evidence>
<sequence>MASFGLGAAFTFGAVAAAASALVALVLVPRGRSQVPPGMTMH</sequence>
<organism evidence="2 3">
    <name type="scientific">Streptomyces gilvifuscus</name>
    <dbReference type="NCBI Taxonomy" id="1550617"/>
    <lineage>
        <taxon>Bacteria</taxon>
        <taxon>Bacillati</taxon>
        <taxon>Actinomycetota</taxon>
        <taxon>Actinomycetes</taxon>
        <taxon>Kitasatosporales</taxon>
        <taxon>Streptomycetaceae</taxon>
        <taxon>Streptomyces</taxon>
    </lineage>
</organism>
<keyword evidence="1" id="KW-0472">Membrane</keyword>
<evidence type="ECO:0008006" key="4">
    <source>
        <dbReference type="Google" id="ProtNLM"/>
    </source>
</evidence>
<evidence type="ECO:0000313" key="3">
    <source>
        <dbReference type="Proteomes" id="UP001221328"/>
    </source>
</evidence>
<name>A0ABT5FNL7_9ACTN</name>
<dbReference type="EMBL" id="JAQOSK010000002">
    <property type="protein sequence ID" value="MDC2954124.1"/>
    <property type="molecule type" value="Genomic_DNA"/>
</dbReference>
<reference evidence="2 3" key="1">
    <citation type="journal article" date="2015" name="Int. J. Syst. Evol. Microbiol.">
        <title>Streptomyces gilvifuscus sp. nov., an actinomycete that produces antibacterial compounds isolated from soil.</title>
        <authorList>
            <person name="Nguyen T.M."/>
            <person name="Kim J."/>
        </authorList>
    </citation>
    <scope>NUCLEOTIDE SEQUENCE [LARGE SCALE GENOMIC DNA]</scope>
    <source>
        <strain evidence="2 3">T113</strain>
    </source>
</reference>
<accession>A0ABT5FNL7</accession>
<evidence type="ECO:0000256" key="1">
    <source>
        <dbReference type="SAM" id="Phobius"/>
    </source>
</evidence>
<protein>
    <recommendedName>
        <fullName evidence="4">MFS transporter</fullName>
    </recommendedName>
</protein>
<gene>
    <name evidence="2" type="ORF">PO587_06625</name>
</gene>
<feature type="transmembrane region" description="Helical" evidence="1">
    <location>
        <begin position="6"/>
        <end position="28"/>
    </location>
</feature>
<comment type="caution">
    <text evidence="2">The sequence shown here is derived from an EMBL/GenBank/DDBJ whole genome shotgun (WGS) entry which is preliminary data.</text>
</comment>
<keyword evidence="1" id="KW-0812">Transmembrane</keyword>